<evidence type="ECO:0000256" key="1">
    <source>
        <dbReference type="SAM" id="MobiDB-lite"/>
    </source>
</evidence>
<dbReference type="Proteomes" id="UP000799324">
    <property type="component" value="Unassembled WGS sequence"/>
</dbReference>
<name>A0A6A6SY56_9PLEO</name>
<sequence length="316" mass="35598">MSNHCDVDYKPPAYTIDTFPDRIPSGSRDPTYPRSNSIVFCEKFFKQRYVNDITATPGRQLLDIDTLVSYEHMIIHEWFHNRDTDVASLHIEDIKGDYGDGERTIYGSYATQHYAWRHVLKGGGIGDLEYKSMMNADSYAWMITYNWYKSIYNWNDDGSMQPLKKRDEDPEETTNPYEDMPTTDFVDGDSLPEIENISMPELSTYNPPDCPNCLVTDGGCIANVECRYANDTGVVDDVCTHCTCDVSKTDNSNSTEDLSLTDPKCFGYTGTLPVGYHWSATTAGVPGPTATGGAKFLMPRAEVMDEIWADTQALYD</sequence>
<dbReference type="Gene3D" id="3.40.390.10">
    <property type="entry name" value="Collagenase (Catalytic Domain)"/>
    <property type="match status" value="1"/>
</dbReference>
<evidence type="ECO:0000313" key="3">
    <source>
        <dbReference type="Proteomes" id="UP000799324"/>
    </source>
</evidence>
<proteinExistence type="predicted"/>
<dbReference type="InterPro" id="IPR024079">
    <property type="entry name" value="MetalloPept_cat_dom_sf"/>
</dbReference>
<dbReference type="GO" id="GO:0008237">
    <property type="term" value="F:metallopeptidase activity"/>
    <property type="evidence" value="ECO:0007669"/>
    <property type="project" value="InterPro"/>
</dbReference>
<dbReference type="AlphaFoldDB" id="A0A6A6SY56"/>
<feature type="region of interest" description="Disordered" evidence="1">
    <location>
        <begin position="162"/>
        <end position="188"/>
    </location>
</feature>
<evidence type="ECO:0000313" key="2">
    <source>
        <dbReference type="EMBL" id="KAF2652616.1"/>
    </source>
</evidence>
<organism evidence="2 3">
    <name type="scientific">Lophiostoma macrostomum CBS 122681</name>
    <dbReference type="NCBI Taxonomy" id="1314788"/>
    <lineage>
        <taxon>Eukaryota</taxon>
        <taxon>Fungi</taxon>
        <taxon>Dikarya</taxon>
        <taxon>Ascomycota</taxon>
        <taxon>Pezizomycotina</taxon>
        <taxon>Dothideomycetes</taxon>
        <taxon>Pleosporomycetidae</taxon>
        <taxon>Pleosporales</taxon>
        <taxon>Lophiostomataceae</taxon>
        <taxon>Lophiostoma</taxon>
    </lineage>
</organism>
<protein>
    <submittedName>
        <fullName evidence="2">Uncharacterized protein</fullName>
    </submittedName>
</protein>
<accession>A0A6A6SY56</accession>
<gene>
    <name evidence="2" type="ORF">K491DRAFT_42685</name>
</gene>
<keyword evidence="3" id="KW-1185">Reference proteome</keyword>
<reference evidence="2" key="1">
    <citation type="journal article" date="2020" name="Stud. Mycol.">
        <title>101 Dothideomycetes genomes: a test case for predicting lifestyles and emergence of pathogens.</title>
        <authorList>
            <person name="Haridas S."/>
            <person name="Albert R."/>
            <person name="Binder M."/>
            <person name="Bloem J."/>
            <person name="Labutti K."/>
            <person name="Salamov A."/>
            <person name="Andreopoulos B."/>
            <person name="Baker S."/>
            <person name="Barry K."/>
            <person name="Bills G."/>
            <person name="Bluhm B."/>
            <person name="Cannon C."/>
            <person name="Castanera R."/>
            <person name="Culley D."/>
            <person name="Daum C."/>
            <person name="Ezra D."/>
            <person name="Gonzalez J."/>
            <person name="Henrissat B."/>
            <person name="Kuo A."/>
            <person name="Liang C."/>
            <person name="Lipzen A."/>
            <person name="Lutzoni F."/>
            <person name="Magnuson J."/>
            <person name="Mondo S."/>
            <person name="Nolan M."/>
            <person name="Ohm R."/>
            <person name="Pangilinan J."/>
            <person name="Park H.-J."/>
            <person name="Ramirez L."/>
            <person name="Alfaro M."/>
            <person name="Sun H."/>
            <person name="Tritt A."/>
            <person name="Yoshinaga Y."/>
            <person name="Zwiers L.-H."/>
            <person name="Turgeon B."/>
            <person name="Goodwin S."/>
            <person name="Spatafora J."/>
            <person name="Crous P."/>
            <person name="Grigoriev I."/>
        </authorList>
    </citation>
    <scope>NUCLEOTIDE SEQUENCE</scope>
    <source>
        <strain evidence="2">CBS 122681</strain>
    </source>
</reference>
<dbReference type="EMBL" id="MU004397">
    <property type="protein sequence ID" value="KAF2652616.1"/>
    <property type="molecule type" value="Genomic_DNA"/>
</dbReference>
<dbReference type="OrthoDB" id="3915838at2759"/>